<organism evidence="1 2">
    <name type="scientific">Metallumcola ferriviriculae</name>
    <dbReference type="NCBI Taxonomy" id="3039180"/>
    <lineage>
        <taxon>Bacteria</taxon>
        <taxon>Bacillati</taxon>
        <taxon>Bacillota</taxon>
        <taxon>Clostridia</taxon>
        <taxon>Neomoorellales</taxon>
        <taxon>Desulfitibacteraceae</taxon>
        <taxon>Metallumcola</taxon>
    </lineage>
</organism>
<protein>
    <submittedName>
        <fullName evidence="1">Uncharacterized protein</fullName>
    </submittedName>
</protein>
<evidence type="ECO:0000313" key="1">
    <source>
        <dbReference type="EMBL" id="WRO21778.1"/>
    </source>
</evidence>
<dbReference type="RefSeq" id="WP_366924608.1">
    <property type="nucleotide sequence ID" value="NZ_CP121694.1"/>
</dbReference>
<dbReference type="AlphaFoldDB" id="A0AAU0URF7"/>
<reference evidence="1 2" key="1">
    <citation type="submission" date="2023-04" db="EMBL/GenBank/DDBJ databases">
        <authorList>
            <person name="Hsu D."/>
        </authorList>
    </citation>
    <scope>NUCLEOTIDE SEQUENCE [LARGE SCALE GENOMIC DNA]</scope>
    <source>
        <strain evidence="1 2">MK1</strain>
    </source>
</reference>
<keyword evidence="2" id="KW-1185">Reference proteome</keyword>
<name>A0AAU0URF7_9FIRM</name>
<dbReference type="KEGG" id="dbc:MFMK1_001599"/>
<dbReference type="Proteomes" id="UP001329915">
    <property type="component" value="Chromosome"/>
</dbReference>
<evidence type="ECO:0000313" key="2">
    <source>
        <dbReference type="Proteomes" id="UP001329915"/>
    </source>
</evidence>
<gene>
    <name evidence="1" type="ORF">MFMK1_001599</name>
</gene>
<accession>A0AAU0URF7</accession>
<dbReference type="EMBL" id="CP121694">
    <property type="protein sequence ID" value="WRO21778.1"/>
    <property type="molecule type" value="Genomic_DNA"/>
</dbReference>
<proteinExistence type="predicted"/>
<sequence>MADDGTDFSYELTNGTSFVTLTNGATSAYLEIADPSHAAAAGIYTLTITRNSDGVKWTKDITVTD</sequence>